<evidence type="ECO:0000256" key="2">
    <source>
        <dbReference type="ARBA" id="ARBA00022475"/>
    </source>
</evidence>
<dbReference type="PANTHER" id="PTHR46149:SF7">
    <property type="entry name" value="GTP-BINDING PROTEIN DI-RAS2"/>
    <property type="match status" value="1"/>
</dbReference>
<evidence type="ECO:0000313" key="10">
    <source>
        <dbReference type="Proteomes" id="UP000479000"/>
    </source>
</evidence>
<feature type="region of interest" description="Disordered" evidence="8">
    <location>
        <begin position="274"/>
        <end position="334"/>
    </location>
</feature>
<keyword evidence="2" id="KW-1003">Cell membrane</keyword>
<keyword evidence="4" id="KW-0342">GTP-binding</keyword>
<evidence type="ECO:0000256" key="5">
    <source>
        <dbReference type="ARBA" id="ARBA00023136"/>
    </source>
</evidence>
<dbReference type="InterPro" id="IPR027417">
    <property type="entry name" value="P-loop_NTPase"/>
</dbReference>
<dbReference type="InterPro" id="IPR001806">
    <property type="entry name" value="Small_GTPase"/>
</dbReference>
<evidence type="ECO:0008006" key="11">
    <source>
        <dbReference type="Google" id="ProtNLM"/>
    </source>
</evidence>
<evidence type="ECO:0000256" key="8">
    <source>
        <dbReference type="SAM" id="MobiDB-lite"/>
    </source>
</evidence>
<comment type="similarity">
    <text evidence="7">Belongs to the small GTPase superfamily. RasD family.</text>
</comment>
<dbReference type="PRINTS" id="PR00449">
    <property type="entry name" value="RASTRNSFRMNG"/>
</dbReference>
<dbReference type="Proteomes" id="UP000479000">
    <property type="component" value="Unassembled WGS sequence"/>
</dbReference>
<organism evidence="9 10">
    <name type="scientific">Nesidiocoris tenuis</name>
    <dbReference type="NCBI Taxonomy" id="355587"/>
    <lineage>
        <taxon>Eukaryota</taxon>
        <taxon>Metazoa</taxon>
        <taxon>Ecdysozoa</taxon>
        <taxon>Arthropoda</taxon>
        <taxon>Hexapoda</taxon>
        <taxon>Insecta</taxon>
        <taxon>Pterygota</taxon>
        <taxon>Neoptera</taxon>
        <taxon>Paraneoptera</taxon>
        <taxon>Hemiptera</taxon>
        <taxon>Heteroptera</taxon>
        <taxon>Panheteroptera</taxon>
        <taxon>Cimicomorpha</taxon>
        <taxon>Miridae</taxon>
        <taxon>Dicyphina</taxon>
        <taxon>Nesidiocoris</taxon>
    </lineage>
</organism>
<dbReference type="GO" id="GO:0005886">
    <property type="term" value="C:plasma membrane"/>
    <property type="evidence" value="ECO:0007669"/>
    <property type="project" value="UniProtKB-SubCell"/>
</dbReference>
<dbReference type="Pfam" id="PF00071">
    <property type="entry name" value="Ras"/>
    <property type="match status" value="1"/>
</dbReference>
<dbReference type="PROSITE" id="PS51419">
    <property type="entry name" value="RAB"/>
    <property type="match status" value="1"/>
</dbReference>
<evidence type="ECO:0000256" key="7">
    <source>
        <dbReference type="ARBA" id="ARBA00038061"/>
    </source>
</evidence>
<comment type="subcellular location">
    <subcellularLocation>
        <location evidence="1">Cell membrane</location>
        <topology evidence="1">Lipid-anchor</topology>
    </subcellularLocation>
</comment>
<dbReference type="GO" id="GO:0003924">
    <property type="term" value="F:GTPase activity"/>
    <property type="evidence" value="ECO:0007669"/>
    <property type="project" value="InterPro"/>
</dbReference>
<sequence length="351" mass="40558">MMRRRMMRRMMMRRRMMRRRRMRRRMMRRRMMRRRMMKRRKARKRRERVTQYKFLTLDCTPISKYTELHPSQHVRMVSIYNDTDIIPEFHRREKDFIALTLSANLSSFRVAGVRLSSFAILMRGAGLFSSLGNRRSFKRRDQTVDILDTCGDLQFPAMRRLSIATAHAFLLVYSITSEESFNAVKRCFEEVREQRPDFQEVPIVVAGNKVDLADVKREVQLEDVSEWLYCTLPRLRANISKTKLMECSAKAGTNVQELFKSFVTLAKIMPTNTDETPLKRRYSGDAKRSSAYGRRGATSGASGSSSPSAGAGGASLAAASPKPRSRSLIRRCSRKTKAHLNETNESDCIIS</sequence>
<dbReference type="SUPFAM" id="SSF52540">
    <property type="entry name" value="P-loop containing nucleoside triphosphate hydrolases"/>
    <property type="match status" value="1"/>
</dbReference>
<proteinExistence type="inferred from homology"/>
<keyword evidence="5" id="KW-0472">Membrane</keyword>
<dbReference type="Gene3D" id="3.40.50.300">
    <property type="entry name" value="P-loop containing nucleotide triphosphate hydrolases"/>
    <property type="match status" value="1"/>
</dbReference>
<dbReference type="NCBIfam" id="TIGR00231">
    <property type="entry name" value="small_GTP"/>
    <property type="match status" value="1"/>
</dbReference>
<feature type="compositionally biased region" description="Low complexity" evidence="8">
    <location>
        <begin position="289"/>
        <end position="320"/>
    </location>
</feature>
<dbReference type="OrthoDB" id="265044at2759"/>
<evidence type="ECO:0000313" key="9">
    <source>
        <dbReference type="EMBL" id="CAA9997368.1"/>
    </source>
</evidence>
<keyword evidence="4" id="KW-0547">Nucleotide-binding</keyword>
<gene>
    <name evidence="9" type="ORF">NTEN_LOCUS3670</name>
</gene>
<feature type="compositionally biased region" description="Basic residues" evidence="8">
    <location>
        <begin position="323"/>
        <end position="334"/>
    </location>
</feature>
<dbReference type="InterPro" id="IPR052236">
    <property type="entry name" value="Small_GTPase_RasD"/>
</dbReference>
<evidence type="ECO:0000256" key="6">
    <source>
        <dbReference type="ARBA" id="ARBA00023288"/>
    </source>
</evidence>
<keyword evidence="10" id="KW-1185">Reference proteome</keyword>
<evidence type="ECO:0000256" key="1">
    <source>
        <dbReference type="ARBA" id="ARBA00004193"/>
    </source>
</evidence>
<dbReference type="SMART" id="SM00173">
    <property type="entry name" value="RAS"/>
    <property type="match status" value="1"/>
</dbReference>
<keyword evidence="3" id="KW-0488">Methylation</keyword>
<dbReference type="InterPro" id="IPR005225">
    <property type="entry name" value="Small_GTP-bd"/>
</dbReference>
<dbReference type="EMBL" id="CADCXU010005739">
    <property type="protein sequence ID" value="CAA9997368.1"/>
    <property type="molecule type" value="Genomic_DNA"/>
</dbReference>
<dbReference type="AlphaFoldDB" id="A0A6H5G4B6"/>
<dbReference type="SMART" id="SM00175">
    <property type="entry name" value="RAB"/>
    <property type="match status" value="1"/>
</dbReference>
<name>A0A6H5G4B6_9HEMI</name>
<accession>A0A6H5G4B6</accession>
<protein>
    <recommendedName>
        <fullName evidence="11">GTP-binding protein Di-Ras2</fullName>
    </recommendedName>
</protein>
<dbReference type="PANTHER" id="PTHR46149">
    <property type="entry name" value="MIP08469P"/>
    <property type="match status" value="1"/>
</dbReference>
<evidence type="ECO:0000256" key="3">
    <source>
        <dbReference type="ARBA" id="ARBA00022481"/>
    </source>
</evidence>
<dbReference type="GO" id="GO:0005525">
    <property type="term" value="F:GTP binding"/>
    <property type="evidence" value="ECO:0007669"/>
    <property type="project" value="UniProtKB-KW"/>
</dbReference>
<dbReference type="PROSITE" id="PS51421">
    <property type="entry name" value="RAS"/>
    <property type="match status" value="1"/>
</dbReference>
<dbReference type="SMART" id="SM00174">
    <property type="entry name" value="RHO"/>
    <property type="match status" value="1"/>
</dbReference>
<evidence type="ECO:0000256" key="4">
    <source>
        <dbReference type="ARBA" id="ARBA00023134"/>
    </source>
</evidence>
<feature type="compositionally biased region" description="Basic and acidic residues" evidence="8">
    <location>
        <begin position="276"/>
        <end position="288"/>
    </location>
</feature>
<reference evidence="9 10" key="1">
    <citation type="submission" date="2020-02" db="EMBL/GenBank/DDBJ databases">
        <authorList>
            <person name="Ferguson B K."/>
        </authorList>
    </citation>
    <scope>NUCLEOTIDE SEQUENCE [LARGE SCALE GENOMIC DNA]</scope>
</reference>
<keyword evidence="6" id="KW-0449">Lipoprotein</keyword>